<dbReference type="Gene3D" id="1.10.287.70">
    <property type="match status" value="1"/>
</dbReference>
<dbReference type="EMBL" id="BAAAIZ010000128">
    <property type="protein sequence ID" value="GAA1435174.1"/>
    <property type="molecule type" value="Genomic_DNA"/>
</dbReference>
<dbReference type="Proteomes" id="UP001500973">
    <property type="component" value="Unassembled WGS sequence"/>
</dbReference>
<dbReference type="GO" id="GO:0034220">
    <property type="term" value="P:monoatomic ion transmembrane transport"/>
    <property type="evidence" value="ECO:0007669"/>
    <property type="project" value="UniProtKB-KW"/>
</dbReference>
<feature type="transmembrane region" description="Helical" evidence="2">
    <location>
        <begin position="94"/>
        <end position="112"/>
    </location>
</feature>
<evidence type="ECO:0000313" key="4">
    <source>
        <dbReference type="EMBL" id="GAA1435174.1"/>
    </source>
</evidence>
<proteinExistence type="predicted"/>
<evidence type="ECO:0000256" key="2">
    <source>
        <dbReference type="SAM" id="Phobius"/>
    </source>
</evidence>
<evidence type="ECO:0000259" key="3">
    <source>
        <dbReference type="Pfam" id="PF07885"/>
    </source>
</evidence>
<keyword evidence="2" id="KW-0812">Transmembrane</keyword>
<feature type="compositionally biased region" description="Basic and acidic residues" evidence="1">
    <location>
        <begin position="146"/>
        <end position="160"/>
    </location>
</feature>
<keyword evidence="5" id="KW-1185">Reference proteome</keyword>
<dbReference type="InterPro" id="IPR013099">
    <property type="entry name" value="K_chnl_dom"/>
</dbReference>
<keyword evidence="4" id="KW-0406">Ion transport</keyword>
<keyword evidence="2" id="KW-0472">Membrane</keyword>
<accession>A0ABP4JXX2</accession>
<organism evidence="4 5">
    <name type="scientific">Streptomyces thermospinosisporus</name>
    <dbReference type="NCBI Taxonomy" id="161482"/>
    <lineage>
        <taxon>Bacteria</taxon>
        <taxon>Bacillati</taxon>
        <taxon>Actinomycetota</taxon>
        <taxon>Actinomycetes</taxon>
        <taxon>Kitasatosporales</taxon>
        <taxon>Streptomycetaceae</taxon>
        <taxon>Streptomyces</taxon>
    </lineage>
</organism>
<keyword evidence="4" id="KW-0407">Ion channel</keyword>
<keyword evidence="2" id="KW-1133">Transmembrane helix</keyword>
<gene>
    <name evidence="4" type="ORF">GCM10009601_60700</name>
</gene>
<dbReference type="SUPFAM" id="SSF81324">
    <property type="entry name" value="Voltage-gated potassium channels"/>
    <property type="match status" value="1"/>
</dbReference>
<name>A0ABP4JXX2_9ACTN</name>
<sequence>MTAMVTAYFLLPLDRLGPRRPVLSWLLFGLALALVAALLLRQIVHVLLHRPNARPGLVIPLLMCLSVLTFATTYQSLAEQPGEMAGGLATRLDGIYFTLVTLATIGYGDITPRGQSARLVAILQILYTFIFLTAAATALSRHLSEAVRRHTPRHPSETARRHAPPPRPGDTPGDT</sequence>
<feature type="transmembrane region" description="Helical" evidence="2">
    <location>
        <begin position="56"/>
        <end position="74"/>
    </location>
</feature>
<feature type="transmembrane region" description="Helical" evidence="2">
    <location>
        <begin position="119"/>
        <end position="139"/>
    </location>
</feature>
<reference evidence="5" key="1">
    <citation type="journal article" date="2019" name="Int. J. Syst. Evol. Microbiol.">
        <title>The Global Catalogue of Microorganisms (GCM) 10K type strain sequencing project: providing services to taxonomists for standard genome sequencing and annotation.</title>
        <authorList>
            <consortium name="The Broad Institute Genomics Platform"/>
            <consortium name="The Broad Institute Genome Sequencing Center for Infectious Disease"/>
            <person name="Wu L."/>
            <person name="Ma J."/>
        </authorList>
    </citation>
    <scope>NUCLEOTIDE SEQUENCE [LARGE SCALE GENOMIC DNA]</scope>
    <source>
        <strain evidence="5">JCM 11756</strain>
    </source>
</reference>
<feature type="region of interest" description="Disordered" evidence="1">
    <location>
        <begin position="146"/>
        <end position="175"/>
    </location>
</feature>
<dbReference type="Pfam" id="PF07885">
    <property type="entry name" value="Ion_trans_2"/>
    <property type="match status" value="1"/>
</dbReference>
<feature type="domain" description="Potassium channel" evidence="3">
    <location>
        <begin position="63"/>
        <end position="143"/>
    </location>
</feature>
<keyword evidence="4" id="KW-0813">Transport</keyword>
<feature type="transmembrane region" description="Helical" evidence="2">
    <location>
        <begin position="22"/>
        <end position="44"/>
    </location>
</feature>
<evidence type="ECO:0000256" key="1">
    <source>
        <dbReference type="SAM" id="MobiDB-lite"/>
    </source>
</evidence>
<evidence type="ECO:0000313" key="5">
    <source>
        <dbReference type="Proteomes" id="UP001500973"/>
    </source>
</evidence>
<comment type="caution">
    <text evidence="4">The sequence shown here is derived from an EMBL/GenBank/DDBJ whole genome shotgun (WGS) entry which is preliminary data.</text>
</comment>
<protein>
    <submittedName>
        <fullName evidence="4">Potassium channel family protein</fullName>
    </submittedName>
</protein>